<dbReference type="AlphaFoldDB" id="A0A5M9ZG51"/>
<organism evidence="3 4">
    <name type="scientific">Bifidobacterium myosotis</name>
    <dbReference type="NCBI Taxonomy" id="1630166"/>
    <lineage>
        <taxon>Bacteria</taxon>
        <taxon>Bacillati</taxon>
        <taxon>Actinomycetota</taxon>
        <taxon>Actinomycetes</taxon>
        <taxon>Bifidobacteriales</taxon>
        <taxon>Bifidobacteriaceae</taxon>
        <taxon>Bifidobacterium</taxon>
    </lineage>
</organism>
<dbReference type="EMBL" id="RZUH01000014">
    <property type="protein sequence ID" value="KAA8825683.1"/>
    <property type="molecule type" value="Genomic_DNA"/>
</dbReference>
<dbReference type="Proteomes" id="UP000410049">
    <property type="component" value="Unassembled WGS sequence"/>
</dbReference>
<protein>
    <submittedName>
        <fullName evidence="3">Uncharacterized protein</fullName>
    </submittedName>
</protein>
<evidence type="ECO:0000256" key="2">
    <source>
        <dbReference type="SAM" id="Phobius"/>
    </source>
</evidence>
<comment type="caution">
    <text evidence="3">The sequence shown here is derived from an EMBL/GenBank/DDBJ whole genome shotgun (WGS) entry which is preliminary data.</text>
</comment>
<name>A0A5M9ZG51_9BIFI</name>
<feature type="region of interest" description="Disordered" evidence="1">
    <location>
        <begin position="38"/>
        <end position="134"/>
    </location>
</feature>
<evidence type="ECO:0000313" key="4">
    <source>
        <dbReference type="Proteomes" id="UP000410049"/>
    </source>
</evidence>
<evidence type="ECO:0000313" key="3">
    <source>
        <dbReference type="EMBL" id="KAA8825683.1"/>
    </source>
</evidence>
<reference evidence="3 4" key="1">
    <citation type="journal article" date="2019" name="Syst. Appl. Microbiol.">
        <title>Characterization of Bifidobacterium species in feaces of the Egyptian fruit bat: Description of B. vespertilionis sp. nov. and B. rousetti sp. nov.</title>
        <authorList>
            <person name="Modesto M."/>
            <person name="Satti M."/>
            <person name="Watanabe K."/>
            <person name="Puglisi E."/>
            <person name="Morelli L."/>
            <person name="Huang C.-H."/>
            <person name="Liou J.-S."/>
            <person name="Miyashita M."/>
            <person name="Tamura T."/>
            <person name="Saito S."/>
            <person name="Mori K."/>
            <person name="Huang L."/>
            <person name="Sciavilla P."/>
            <person name="Sandri C."/>
            <person name="Spiezio C."/>
            <person name="Vitali F."/>
            <person name="Cavalieri D."/>
            <person name="Perpetuini G."/>
            <person name="Tofalo R."/>
            <person name="Bonetti A."/>
            <person name="Arita M."/>
            <person name="Mattarelli P."/>
        </authorList>
    </citation>
    <scope>NUCLEOTIDE SEQUENCE [LARGE SCALE GENOMIC DNA]</scope>
    <source>
        <strain evidence="3 4">RST17</strain>
    </source>
</reference>
<keyword evidence="2" id="KW-0812">Transmembrane</keyword>
<keyword evidence="2" id="KW-1133">Transmembrane helix</keyword>
<keyword evidence="2" id="KW-0472">Membrane</keyword>
<proteinExistence type="predicted"/>
<evidence type="ECO:0000256" key="1">
    <source>
        <dbReference type="SAM" id="MobiDB-lite"/>
    </source>
</evidence>
<accession>A0A5M9ZG51</accession>
<gene>
    <name evidence="3" type="ORF">EMO91_12045</name>
</gene>
<dbReference type="RefSeq" id="WP_150380145.1">
    <property type="nucleotide sequence ID" value="NZ_RZUH01000014.1"/>
</dbReference>
<feature type="transmembrane region" description="Helical" evidence="2">
    <location>
        <begin position="16"/>
        <end position="37"/>
    </location>
</feature>
<sequence>MAHGDHSASIRIPRTAVIASAAVALLLAVALGVWAVMSHPGEAGNGNPADGASTSTSYDAQSGKSGGTASKGGASDDGPSMKVEQSVPDQPADDGSTVDFGTGKPVTGNGDSSEDSSDSYDFGESTPAPSSSAK</sequence>